<accession>A0A6C0HJ51</accession>
<evidence type="ECO:0000313" key="2">
    <source>
        <dbReference type="EMBL" id="QHT80043.1"/>
    </source>
</evidence>
<feature type="transmembrane region" description="Helical" evidence="1">
    <location>
        <begin position="51"/>
        <end position="68"/>
    </location>
</feature>
<organism evidence="2">
    <name type="scientific">viral metagenome</name>
    <dbReference type="NCBI Taxonomy" id="1070528"/>
    <lineage>
        <taxon>unclassified sequences</taxon>
        <taxon>metagenomes</taxon>
        <taxon>organismal metagenomes</taxon>
    </lineage>
</organism>
<evidence type="ECO:0000256" key="1">
    <source>
        <dbReference type="SAM" id="Phobius"/>
    </source>
</evidence>
<dbReference type="AlphaFoldDB" id="A0A6C0HJ51"/>
<protein>
    <submittedName>
        <fullName evidence="2">Uncharacterized protein</fullName>
    </submittedName>
</protein>
<keyword evidence="1" id="KW-0472">Membrane</keyword>
<feature type="transmembrane region" description="Helical" evidence="1">
    <location>
        <begin position="12"/>
        <end position="30"/>
    </location>
</feature>
<keyword evidence="1" id="KW-1133">Transmembrane helix</keyword>
<keyword evidence="1" id="KW-0812">Transmembrane</keyword>
<name>A0A6C0HJ51_9ZZZZ</name>
<dbReference type="EMBL" id="MN739959">
    <property type="protein sequence ID" value="QHT80043.1"/>
    <property type="molecule type" value="Genomic_DNA"/>
</dbReference>
<sequence length="103" mass="11792">MANLPGLKNVCTPAFVYFVLSIATIFVMLAQNLGNPNSYCIGRYSCNVADINLLFALKFIYVIFWTWILNLICREGFEGISWVLVILPYILMFVFILTLFIPK</sequence>
<feature type="transmembrane region" description="Helical" evidence="1">
    <location>
        <begin position="80"/>
        <end position="101"/>
    </location>
</feature>
<proteinExistence type="predicted"/>
<reference evidence="2" key="1">
    <citation type="journal article" date="2020" name="Nature">
        <title>Giant virus diversity and host interactions through global metagenomics.</title>
        <authorList>
            <person name="Schulz F."/>
            <person name="Roux S."/>
            <person name="Paez-Espino D."/>
            <person name="Jungbluth S."/>
            <person name="Walsh D.A."/>
            <person name="Denef V.J."/>
            <person name="McMahon K.D."/>
            <person name="Konstantinidis K.T."/>
            <person name="Eloe-Fadrosh E.A."/>
            <person name="Kyrpides N.C."/>
            <person name="Woyke T."/>
        </authorList>
    </citation>
    <scope>NUCLEOTIDE SEQUENCE</scope>
    <source>
        <strain evidence="2">GVMAG-M-3300023184-105</strain>
    </source>
</reference>